<evidence type="ECO:0000313" key="2">
    <source>
        <dbReference type="EMBL" id="ETO07255.1"/>
    </source>
</evidence>
<evidence type="ECO:0000313" key="3">
    <source>
        <dbReference type="Proteomes" id="UP000023152"/>
    </source>
</evidence>
<keyword evidence="3" id="KW-1185">Reference proteome</keyword>
<dbReference type="PROSITE" id="PS50192">
    <property type="entry name" value="T_SNARE"/>
    <property type="match status" value="1"/>
</dbReference>
<dbReference type="Proteomes" id="UP000023152">
    <property type="component" value="Unassembled WGS sequence"/>
</dbReference>
<comment type="caution">
    <text evidence="2">The sequence shown here is derived from an EMBL/GenBank/DDBJ whole genome shotgun (WGS) entry which is preliminary data.</text>
</comment>
<feature type="domain" description="T-SNARE coiled-coil homology" evidence="1">
    <location>
        <begin position="80"/>
        <end position="142"/>
    </location>
</feature>
<protein>
    <recommendedName>
        <fullName evidence="1">t-SNARE coiled-coil homology domain-containing protein</fullName>
    </recommendedName>
</protein>
<sequence>DDALKQPDLDERKQLLELFKQDLEYTESEFKPKKRHERRHIQHIQEQRYNNKKIIYIYIHKEGRVVPLTETQQAFIQESLLRDQELDKKLDQIGSGLKVIQEMAREINDELGKQEFMITEIGGKMETLQSKIQTRNEQIKKLLKSVLFCLLLFFF</sequence>
<dbReference type="InterPro" id="IPR000727">
    <property type="entry name" value="T_SNARE_dom"/>
</dbReference>
<dbReference type="Gene3D" id="1.20.5.110">
    <property type="match status" value="1"/>
</dbReference>
<dbReference type="EMBL" id="ASPP01026322">
    <property type="protein sequence ID" value="ETO07255.1"/>
    <property type="molecule type" value="Genomic_DNA"/>
</dbReference>
<evidence type="ECO:0000259" key="1">
    <source>
        <dbReference type="PROSITE" id="PS50192"/>
    </source>
</evidence>
<name>X6M2N8_RETFI</name>
<dbReference type="AlphaFoldDB" id="X6M2N8"/>
<dbReference type="CDD" id="cd15841">
    <property type="entry name" value="SNARE_Qc"/>
    <property type="match status" value="1"/>
</dbReference>
<proteinExistence type="predicted"/>
<gene>
    <name evidence="2" type="ORF">RFI_30137</name>
</gene>
<dbReference type="SUPFAM" id="SSF58038">
    <property type="entry name" value="SNARE fusion complex"/>
    <property type="match status" value="1"/>
</dbReference>
<reference evidence="2 3" key="1">
    <citation type="journal article" date="2013" name="Curr. Biol.">
        <title>The Genome of the Foraminiferan Reticulomyxa filosa.</title>
        <authorList>
            <person name="Glockner G."/>
            <person name="Hulsmann N."/>
            <person name="Schleicher M."/>
            <person name="Noegel A.A."/>
            <person name="Eichinger L."/>
            <person name="Gallinger C."/>
            <person name="Pawlowski J."/>
            <person name="Sierra R."/>
            <person name="Euteneuer U."/>
            <person name="Pillet L."/>
            <person name="Moustafa A."/>
            <person name="Platzer M."/>
            <person name="Groth M."/>
            <person name="Szafranski K."/>
            <person name="Schliwa M."/>
        </authorList>
    </citation>
    <scope>NUCLEOTIDE SEQUENCE [LARGE SCALE GENOMIC DNA]</scope>
</reference>
<accession>X6M2N8</accession>
<feature type="non-terminal residue" evidence="2">
    <location>
        <position position="1"/>
    </location>
</feature>
<organism evidence="2 3">
    <name type="scientific">Reticulomyxa filosa</name>
    <dbReference type="NCBI Taxonomy" id="46433"/>
    <lineage>
        <taxon>Eukaryota</taxon>
        <taxon>Sar</taxon>
        <taxon>Rhizaria</taxon>
        <taxon>Retaria</taxon>
        <taxon>Foraminifera</taxon>
        <taxon>Monothalamids</taxon>
        <taxon>Reticulomyxidae</taxon>
        <taxon>Reticulomyxa</taxon>
    </lineage>
</organism>
<dbReference type="OrthoDB" id="29755at2759"/>